<reference evidence="3" key="2">
    <citation type="submission" date="2020-04" db="EMBL/GenBank/DDBJ databases">
        <authorList>
            <consortium name="NCBI Genome Project"/>
        </authorList>
    </citation>
    <scope>NUCLEOTIDE SEQUENCE</scope>
    <source>
        <strain evidence="3">CBS 304.34</strain>
    </source>
</reference>
<gene>
    <name evidence="1 3" type="ORF">BDZ99DRAFT_374448</name>
</gene>
<keyword evidence="2" id="KW-1185">Reference proteome</keyword>
<dbReference type="AlphaFoldDB" id="A0A6A6Z9T9"/>
<dbReference type="EMBL" id="MU003692">
    <property type="protein sequence ID" value="KAF2817891.1"/>
    <property type="molecule type" value="Genomic_DNA"/>
</dbReference>
<sequence>MTISTPCRHLTRDERLQILTLYNAGHGNRQISRQLGISEATIRRTIRSFNAASGPVPLTPTKSKGRRPFIDTPTRRRLILHATLNAEQRRK</sequence>
<dbReference type="RefSeq" id="XP_033584855.1">
    <property type="nucleotide sequence ID" value="XM_033714921.1"/>
</dbReference>
<proteinExistence type="predicted"/>
<dbReference type="GeneID" id="54455814"/>
<name>A0A6A6Z9T9_9PEZI</name>
<evidence type="ECO:0000313" key="1">
    <source>
        <dbReference type="EMBL" id="KAF2817891.1"/>
    </source>
</evidence>
<evidence type="ECO:0000313" key="2">
    <source>
        <dbReference type="Proteomes" id="UP000504636"/>
    </source>
</evidence>
<dbReference type="InterPro" id="IPR009057">
    <property type="entry name" value="Homeodomain-like_sf"/>
</dbReference>
<evidence type="ECO:0008006" key="4">
    <source>
        <dbReference type="Google" id="ProtNLM"/>
    </source>
</evidence>
<dbReference type="OrthoDB" id="5405453at2759"/>
<dbReference type="Gene3D" id="1.10.10.10">
    <property type="entry name" value="Winged helix-like DNA-binding domain superfamily/Winged helix DNA-binding domain"/>
    <property type="match status" value="1"/>
</dbReference>
<dbReference type="Proteomes" id="UP000504636">
    <property type="component" value="Unplaced"/>
</dbReference>
<dbReference type="SUPFAM" id="SSF46689">
    <property type="entry name" value="Homeodomain-like"/>
    <property type="match status" value="1"/>
</dbReference>
<protein>
    <recommendedName>
        <fullName evidence="4">Homeodomain-like protein</fullName>
    </recommendedName>
</protein>
<dbReference type="Pfam" id="PF13384">
    <property type="entry name" value="HTH_23"/>
    <property type="match status" value="1"/>
</dbReference>
<organism evidence="1">
    <name type="scientific">Mytilinidion resinicola</name>
    <dbReference type="NCBI Taxonomy" id="574789"/>
    <lineage>
        <taxon>Eukaryota</taxon>
        <taxon>Fungi</taxon>
        <taxon>Dikarya</taxon>
        <taxon>Ascomycota</taxon>
        <taxon>Pezizomycotina</taxon>
        <taxon>Dothideomycetes</taxon>
        <taxon>Pleosporomycetidae</taxon>
        <taxon>Mytilinidiales</taxon>
        <taxon>Mytilinidiaceae</taxon>
        <taxon>Mytilinidion</taxon>
    </lineage>
</organism>
<reference evidence="1 3" key="1">
    <citation type="journal article" date="2020" name="Stud. Mycol.">
        <title>101 Dothideomycetes genomes: a test case for predicting lifestyles and emergence of pathogens.</title>
        <authorList>
            <person name="Haridas S."/>
            <person name="Albert R."/>
            <person name="Binder M."/>
            <person name="Bloem J."/>
            <person name="Labutti K."/>
            <person name="Salamov A."/>
            <person name="Andreopoulos B."/>
            <person name="Baker S."/>
            <person name="Barry K."/>
            <person name="Bills G."/>
            <person name="Bluhm B."/>
            <person name="Cannon C."/>
            <person name="Castanera R."/>
            <person name="Culley D."/>
            <person name="Daum C."/>
            <person name="Ezra D."/>
            <person name="Gonzalez J."/>
            <person name="Henrissat B."/>
            <person name="Kuo A."/>
            <person name="Liang C."/>
            <person name="Lipzen A."/>
            <person name="Lutzoni F."/>
            <person name="Magnuson J."/>
            <person name="Mondo S."/>
            <person name="Nolan M."/>
            <person name="Ohm R."/>
            <person name="Pangilinan J."/>
            <person name="Park H.-J."/>
            <person name="Ramirez L."/>
            <person name="Alfaro M."/>
            <person name="Sun H."/>
            <person name="Tritt A."/>
            <person name="Yoshinaga Y."/>
            <person name="Zwiers L.-H."/>
            <person name="Turgeon B."/>
            <person name="Goodwin S."/>
            <person name="Spatafora J."/>
            <person name="Crous P."/>
            <person name="Grigoriev I."/>
        </authorList>
    </citation>
    <scope>NUCLEOTIDE SEQUENCE</scope>
    <source>
        <strain evidence="1 3">CBS 304.34</strain>
    </source>
</reference>
<accession>A0A6A6Z9T9</accession>
<evidence type="ECO:0000313" key="3">
    <source>
        <dbReference type="RefSeq" id="XP_033584855.1"/>
    </source>
</evidence>
<dbReference type="InterPro" id="IPR036388">
    <property type="entry name" value="WH-like_DNA-bd_sf"/>
</dbReference>
<reference evidence="3" key="3">
    <citation type="submission" date="2025-04" db="UniProtKB">
        <authorList>
            <consortium name="RefSeq"/>
        </authorList>
    </citation>
    <scope>IDENTIFICATION</scope>
    <source>
        <strain evidence="3">CBS 304.34</strain>
    </source>
</reference>